<evidence type="ECO:0000256" key="1">
    <source>
        <dbReference type="SAM" id="Phobius"/>
    </source>
</evidence>
<reference evidence="2" key="1">
    <citation type="submission" date="2018-11" db="EMBL/GenBank/DDBJ databases">
        <authorList>
            <consortium name="Genoscope - CEA"/>
            <person name="William W."/>
        </authorList>
    </citation>
    <scope>NUCLEOTIDE SEQUENCE</scope>
</reference>
<dbReference type="EMBL" id="LR031876">
    <property type="protein sequence ID" value="VDD38238.1"/>
    <property type="molecule type" value="Genomic_DNA"/>
</dbReference>
<dbReference type="AlphaFoldDB" id="A0A3P6EER4"/>
<proteinExistence type="predicted"/>
<gene>
    <name evidence="2" type="ORF">BOLC7T43798H</name>
</gene>
<sequence length="241" mass="27344">MAINQLHFSNLKAGRCKEIVVTCLLRFWETSNVKKACERLDVDLVLWTRSLLIHVLAHIAFEACRIQNLPKLVEDIFQTSINTDPGGALRLVQRRSGLCWVRGEWLNDILSKTLDTSCELKFFFLVVIILLFLINFPFYLLFNNFFNSWFIASAPTFFPPEYVKEFQQSSSTSIAQVCSSASEDVVIKVLKPGTEDFLVAGLNFTYDVSRIFEFLSLEFGRTSLVSSLSSSCENPVSSVLI</sequence>
<organism evidence="2">
    <name type="scientific">Brassica oleracea</name>
    <name type="common">Wild cabbage</name>
    <dbReference type="NCBI Taxonomy" id="3712"/>
    <lineage>
        <taxon>Eukaryota</taxon>
        <taxon>Viridiplantae</taxon>
        <taxon>Streptophyta</taxon>
        <taxon>Embryophyta</taxon>
        <taxon>Tracheophyta</taxon>
        <taxon>Spermatophyta</taxon>
        <taxon>Magnoliopsida</taxon>
        <taxon>eudicotyledons</taxon>
        <taxon>Gunneridae</taxon>
        <taxon>Pentapetalae</taxon>
        <taxon>rosids</taxon>
        <taxon>malvids</taxon>
        <taxon>Brassicales</taxon>
        <taxon>Brassicaceae</taxon>
        <taxon>Brassiceae</taxon>
        <taxon>Brassica</taxon>
    </lineage>
</organism>
<name>A0A3P6EER4_BRAOL</name>
<accession>A0A3P6EER4</accession>
<protein>
    <submittedName>
        <fullName evidence="2">Uncharacterized protein</fullName>
    </submittedName>
</protein>
<evidence type="ECO:0000313" key="2">
    <source>
        <dbReference type="EMBL" id="VDD38238.1"/>
    </source>
</evidence>
<keyword evidence="1" id="KW-0812">Transmembrane</keyword>
<keyword evidence="1" id="KW-1133">Transmembrane helix</keyword>
<keyword evidence="1" id="KW-0472">Membrane</keyword>
<feature type="transmembrane region" description="Helical" evidence="1">
    <location>
        <begin position="122"/>
        <end position="142"/>
    </location>
</feature>